<feature type="transmembrane region" description="Helical" evidence="6">
    <location>
        <begin position="209"/>
        <end position="231"/>
    </location>
</feature>
<feature type="transmembrane region" description="Helical" evidence="6">
    <location>
        <begin position="648"/>
        <end position="668"/>
    </location>
</feature>
<dbReference type="Proteomes" id="UP000294257">
    <property type="component" value="Unassembled WGS sequence"/>
</dbReference>
<dbReference type="SUPFAM" id="SSF82866">
    <property type="entry name" value="Multidrug efflux transporter AcrB transmembrane domain"/>
    <property type="match status" value="2"/>
</dbReference>
<dbReference type="Gene3D" id="1.20.1640.10">
    <property type="entry name" value="Multidrug efflux transporter AcrB transmembrane domain"/>
    <property type="match status" value="2"/>
</dbReference>
<keyword evidence="3 6" id="KW-0812">Transmembrane</keyword>
<feature type="transmembrane region" description="Helical" evidence="6">
    <location>
        <begin position="183"/>
        <end position="202"/>
    </location>
</feature>
<organism evidence="8 9">
    <name type="scientific">Herbihabitans rhizosphaerae</name>
    <dbReference type="NCBI Taxonomy" id="1872711"/>
    <lineage>
        <taxon>Bacteria</taxon>
        <taxon>Bacillati</taxon>
        <taxon>Actinomycetota</taxon>
        <taxon>Actinomycetes</taxon>
        <taxon>Pseudonocardiales</taxon>
        <taxon>Pseudonocardiaceae</taxon>
        <taxon>Herbihabitans</taxon>
    </lineage>
</organism>
<name>A0A4Q7KAZ5_9PSEU</name>
<keyword evidence="9" id="KW-1185">Reference proteome</keyword>
<feature type="transmembrane region" description="Helical" evidence="6">
    <location>
        <begin position="237"/>
        <end position="258"/>
    </location>
</feature>
<feature type="transmembrane region" description="Helical" evidence="6">
    <location>
        <begin position="279"/>
        <end position="305"/>
    </location>
</feature>
<feature type="transmembrane region" description="Helical" evidence="6">
    <location>
        <begin position="362"/>
        <end position="381"/>
    </location>
</feature>
<protein>
    <submittedName>
        <fullName evidence="8">RND superfamily putative drug exporter</fullName>
    </submittedName>
</protein>
<comment type="caution">
    <text evidence="8">The sequence shown here is derived from an EMBL/GenBank/DDBJ whole genome shotgun (WGS) entry which is preliminary data.</text>
</comment>
<evidence type="ECO:0000313" key="8">
    <source>
        <dbReference type="EMBL" id="RZS29606.1"/>
    </source>
</evidence>
<dbReference type="AlphaFoldDB" id="A0A4Q7KAZ5"/>
<reference evidence="8 9" key="1">
    <citation type="submission" date="2019-02" db="EMBL/GenBank/DDBJ databases">
        <title>Genomic Encyclopedia of Type Strains, Phase IV (KMG-IV): sequencing the most valuable type-strain genomes for metagenomic binning, comparative biology and taxonomic classification.</title>
        <authorList>
            <person name="Goeker M."/>
        </authorList>
    </citation>
    <scope>NUCLEOTIDE SEQUENCE [LARGE SCALE GENOMIC DNA]</scope>
    <source>
        <strain evidence="8 9">DSM 101727</strain>
    </source>
</reference>
<evidence type="ECO:0000313" key="9">
    <source>
        <dbReference type="Proteomes" id="UP000294257"/>
    </source>
</evidence>
<dbReference type="Pfam" id="PF03176">
    <property type="entry name" value="MMPL"/>
    <property type="match status" value="2"/>
</dbReference>
<dbReference type="PROSITE" id="PS50156">
    <property type="entry name" value="SSD"/>
    <property type="match status" value="1"/>
</dbReference>
<evidence type="ECO:0000256" key="4">
    <source>
        <dbReference type="ARBA" id="ARBA00022989"/>
    </source>
</evidence>
<comment type="subcellular location">
    <subcellularLocation>
        <location evidence="1">Cell membrane</location>
        <topology evidence="1">Multi-pass membrane protein</topology>
    </subcellularLocation>
</comment>
<feature type="transmembrane region" description="Helical" evidence="6">
    <location>
        <begin position="623"/>
        <end position="642"/>
    </location>
</feature>
<keyword evidence="2" id="KW-1003">Cell membrane</keyword>
<accession>A0A4Q7KAZ5</accession>
<sequence>MEKLSRFTLAHRRLVGAITLALVLAGGGALAIVLPQVSETYEAPGLPAYEANKAITDTYGTGGRERPFLPVITLPDGVSVDSPGVSETLRRAFDAVRANARVVSYVDTGDRRFVSPDGRTTFALVFGDPVEQGGIPGSALGEGAKLDDLIEAALRDRLPPGATLRITGLDQLATGEDTGGLNVPVKLAITILAAIAILAWVFRSKLAFVPLMIAFVAIPISFLGVAALSLFTDIHETTITMAPLFGIGIAIDYALILVTRWREERARGRDGDEAVHAAMATAGHAVVFSAGAVVIGLATMIVLPIPFLRSLGLGGTMVTAASALVSLTVLPLILRRAKFTSDRGESRMWTVIARKVVRHRRIAAAGSSAVLIALAAVALGINVNVPQTANLDHAGPGHDGLVALTSAGVPSGVLTAFDVYVPPGADPNVVASTIRALPGVHTVAAPDGEAWRRAGSAVITVLPVDEAGTDAGMATIRRVIDTVPDGVLVGGYAPQQMDFVDSTYDAFIWMLVLLSVLMYVMLARAFRSLLLPLKAILLNLLSLGAVLGAMVILWQWGWGTEAVLGIQPDGVVGTFLPVTIFAFLFGLSMDYEVFILSRMREEYDRTGSTTEAVVRGVGRTGRLVTSAAAILFFSFGAMATGGELDVTMFASGMALGIVLDATLIRSILVPATVALMGRWNWWLPAWAARLLRVEPSFVRLT</sequence>
<evidence type="ECO:0000256" key="2">
    <source>
        <dbReference type="ARBA" id="ARBA00022475"/>
    </source>
</evidence>
<keyword evidence="5 6" id="KW-0472">Membrane</keyword>
<dbReference type="PANTHER" id="PTHR33406">
    <property type="entry name" value="MEMBRANE PROTEIN MJ1562-RELATED"/>
    <property type="match status" value="1"/>
</dbReference>
<dbReference type="InterPro" id="IPR000731">
    <property type="entry name" value="SSD"/>
</dbReference>
<feature type="transmembrane region" description="Helical" evidence="6">
    <location>
        <begin position="506"/>
        <end position="523"/>
    </location>
</feature>
<evidence type="ECO:0000256" key="6">
    <source>
        <dbReference type="SAM" id="Phobius"/>
    </source>
</evidence>
<feature type="domain" description="SSD" evidence="7">
    <location>
        <begin position="206"/>
        <end position="336"/>
    </location>
</feature>
<dbReference type="RefSeq" id="WP_130348744.1">
    <property type="nucleotide sequence ID" value="NZ_SGWQ01000019.1"/>
</dbReference>
<feature type="transmembrane region" description="Helical" evidence="6">
    <location>
        <begin position="535"/>
        <end position="554"/>
    </location>
</feature>
<evidence type="ECO:0000259" key="7">
    <source>
        <dbReference type="PROSITE" id="PS50156"/>
    </source>
</evidence>
<dbReference type="InterPro" id="IPR050545">
    <property type="entry name" value="Mycobact_MmpL"/>
</dbReference>
<dbReference type="InterPro" id="IPR004869">
    <property type="entry name" value="MMPL_dom"/>
</dbReference>
<evidence type="ECO:0000256" key="3">
    <source>
        <dbReference type="ARBA" id="ARBA00022692"/>
    </source>
</evidence>
<proteinExistence type="predicted"/>
<evidence type="ECO:0000256" key="1">
    <source>
        <dbReference type="ARBA" id="ARBA00004651"/>
    </source>
</evidence>
<dbReference type="GO" id="GO:0005886">
    <property type="term" value="C:plasma membrane"/>
    <property type="evidence" value="ECO:0007669"/>
    <property type="project" value="UniProtKB-SubCell"/>
</dbReference>
<keyword evidence="4 6" id="KW-1133">Transmembrane helix</keyword>
<feature type="transmembrane region" description="Helical" evidence="6">
    <location>
        <begin position="311"/>
        <end position="334"/>
    </location>
</feature>
<feature type="transmembrane region" description="Helical" evidence="6">
    <location>
        <begin position="574"/>
        <end position="596"/>
    </location>
</feature>
<dbReference type="PANTHER" id="PTHR33406:SF13">
    <property type="entry name" value="MEMBRANE PROTEIN YDFJ"/>
    <property type="match status" value="1"/>
</dbReference>
<evidence type="ECO:0000256" key="5">
    <source>
        <dbReference type="ARBA" id="ARBA00023136"/>
    </source>
</evidence>
<dbReference type="OrthoDB" id="7051771at2"/>
<dbReference type="EMBL" id="SGWQ01000019">
    <property type="protein sequence ID" value="RZS29606.1"/>
    <property type="molecule type" value="Genomic_DNA"/>
</dbReference>
<gene>
    <name evidence="8" type="ORF">EV193_1199</name>
</gene>